<keyword evidence="4" id="KW-0645">Protease</keyword>
<feature type="compositionally biased region" description="Basic and acidic residues" evidence="8">
    <location>
        <begin position="2849"/>
        <end position="2859"/>
    </location>
</feature>
<dbReference type="GO" id="GO:0006508">
    <property type="term" value="P:proteolysis"/>
    <property type="evidence" value="ECO:0007669"/>
    <property type="project" value="UniProtKB-KW"/>
</dbReference>
<evidence type="ECO:0000259" key="9">
    <source>
        <dbReference type="PROSITE" id="PS50235"/>
    </source>
</evidence>
<dbReference type="PANTHER" id="PTHR24006">
    <property type="entry name" value="UBIQUITIN CARBOXYL-TERMINAL HYDROLASE"/>
    <property type="match status" value="1"/>
</dbReference>
<evidence type="ECO:0000256" key="1">
    <source>
        <dbReference type="ARBA" id="ARBA00000707"/>
    </source>
</evidence>
<evidence type="ECO:0000256" key="3">
    <source>
        <dbReference type="ARBA" id="ARBA00012759"/>
    </source>
</evidence>
<reference evidence="11" key="1">
    <citation type="journal article" date="2006" name="PLoS Biol.">
        <title>Macronuclear genome sequence of the ciliate Tetrahymena thermophila, a model eukaryote.</title>
        <authorList>
            <person name="Eisen J.A."/>
            <person name="Coyne R.S."/>
            <person name="Wu M."/>
            <person name="Wu D."/>
            <person name="Thiagarajan M."/>
            <person name="Wortman J.R."/>
            <person name="Badger J.H."/>
            <person name="Ren Q."/>
            <person name="Amedeo P."/>
            <person name="Jones K.M."/>
            <person name="Tallon L.J."/>
            <person name="Delcher A.L."/>
            <person name="Salzberg S.L."/>
            <person name="Silva J.C."/>
            <person name="Haas B.J."/>
            <person name="Majoros W.H."/>
            <person name="Farzad M."/>
            <person name="Carlton J.M."/>
            <person name="Smith R.K. Jr."/>
            <person name="Garg J."/>
            <person name="Pearlman R.E."/>
            <person name="Karrer K.M."/>
            <person name="Sun L."/>
            <person name="Manning G."/>
            <person name="Elde N.C."/>
            <person name="Turkewitz A.P."/>
            <person name="Asai D.J."/>
            <person name="Wilkes D.E."/>
            <person name="Wang Y."/>
            <person name="Cai H."/>
            <person name="Collins K."/>
            <person name="Stewart B.A."/>
            <person name="Lee S.R."/>
            <person name="Wilamowska K."/>
            <person name="Weinberg Z."/>
            <person name="Ruzzo W.L."/>
            <person name="Wloga D."/>
            <person name="Gaertig J."/>
            <person name="Frankel J."/>
            <person name="Tsao C.-C."/>
            <person name="Gorovsky M.A."/>
            <person name="Keeling P.J."/>
            <person name="Waller R.F."/>
            <person name="Patron N.J."/>
            <person name="Cherry J.M."/>
            <person name="Stover N.A."/>
            <person name="Krieger C.J."/>
            <person name="del Toro C."/>
            <person name="Ryder H.F."/>
            <person name="Williamson S.C."/>
            <person name="Barbeau R.A."/>
            <person name="Hamilton E.P."/>
            <person name="Orias E."/>
        </authorList>
    </citation>
    <scope>NUCLEOTIDE SEQUENCE [LARGE SCALE GENOMIC DNA]</scope>
    <source>
        <strain evidence="11">SB210</strain>
    </source>
</reference>
<dbReference type="GO" id="GO:0004843">
    <property type="term" value="F:cysteine-type deubiquitinase activity"/>
    <property type="evidence" value="ECO:0007669"/>
    <property type="project" value="UniProtKB-EC"/>
</dbReference>
<evidence type="ECO:0000256" key="4">
    <source>
        <dbReference type="ARBA" id="ARBA00022670"/>
    </source>
</evidence>
<dbReference type="Pfam" id="PF25010">
    <property type="entry name" value="ARM_UBP24_USP9X-Y"/>
    <property type="match status" value="1"/>
</dbReference>
<evidence type="ECO:0000256" key="7">
    <source>
        <dbReference type="ARBA" id="ARBA00022807"/>
    </source>
</evidence>
<evidence type="ECO:0000256" key="8">
    <source>
        <dbReference type="SAM" id="MobiDB-lite"/>
    </source>
</evidence>
<name>Q23DI7_TETTS</name>
<feature type="compositionally biased region" description="Acidic residues" evidence="8">
    <location>
        <begin position="3227"/>
        <end position="3240"/>
    </location>
</feature>
<evidence type="ECO:0000256" key="2">
    <source>
        <dbReference type="ARBA" id="ARBA00009085"/>
    </source>
</evidence>
<dbReference type="STRING" id="312017.Q23DI7"/>
<evidence type="ECO:0000256" key="6">
    <source>
        <dbReference type="ARBA" id="ARBA00022801"/>
    </source>
</evidence>
<dbReference type="PROSITE" id="PS00973">
    <property type="entry name" value="USP_2"/>
    <property type="match status" value="1"/>
</dbReference>
<dbReference type="SUPFAM" id="SSF47473">
    <property type="entry name" value="EF-hand"/>
    <property type="match status" value="1"/>
</dbReference>
<dbReference type="Gene3D" id="2.30.30.140">
    <property type="match status" value="1"/>
</dbReference>
<feature type="domain" description="USP" evidence="9">
    <location>
        <begin position="1868"/>
        <end position="2222"/>
    </location>
</feature>
<feature type="compositionally biased region" description="Acidic residues" evidence="8">
    <location>
        <begin position="3267"/>
        <end position="3276"/>
    </location>
</feature>
<keyword evidence="6 10" id="KW-0378">Hydrolase</keyword>
<dbReference type="InterPro" id="IPR038765">
    <property type="entry name" value="Papain-like_cys_pep_sf"/>
</dbReference>
<organism evidence="10 11">
    <name type="scientific">Tetrahymena thermophila (strain SB210)</name>
    <dbReference type="NCBI Taxonomy" id="312017"/>
    <lineage>
        <taxon>Eukaryota</taxon>
        <taxon>Sar</taxon>
        <taxon>Alveolata</taxon>
        <taxon>Ciliophora</taxon>
        <taxon>Intramacronucleata</taxon>
        <taxon>Oligohymenophorea</taxon>
        <taxon>Hymenostomatida</taxon>
        <taxon>Tetrahymenina</taxon>
        <taxon>Tetrahymenidae</taxon>
        <taxon>Tetrahymena</taxon>
    </lineage>
</organism>
<dbReference type="GO" id="GO:0005634">
    <property type="term" value="C:nucleus"/>
    <property type="evidence" value="ECO:0007669"/>
    <property type="project" value="TreeGrafter"/>
</dbReference>
<dbReference type="Proteomes" id="UP000009168">
    <property type="component" value="Unassembled WGS sequence"/>
</dbReference>
<comment type="similarity">
    <text evidence="2">Belongs to the peptidase C19 family.</text>
</comment>
<dbReference type="InterPro" id="IPR050164">
    <property type="entry name" value="Peptidase_C19"/>
</dbReference>
<feature type="compositionally biased region" description="Basic and acidic residues" evidence="8">
    <location>
        <begin position="3241"/>
        <end position="3258"/>
    </location>
</feature>
<dbReference type="InterPro" id="IPR018200">
    <property type="entry name" value="USP_CS"/>
</dbReference>
<dbReference type="GO" id="GO:0016579">
    <property type="term" value="P:protein deubiquitination"/>
    <property type="evidence" value="ECO:0007669"/>
    <property type="project" value="InterPro"/>
</dbReference>
<dbReference type="Pfam" id="PF00443">
    <property type="entry name" value="UCH"/>
    <property type="match status" value="1"/>
</dbReference>
<dbReference type="EMBL" id="GG662712">
    <property type="protein sequence ID" value="EAR94410.2"/>
    <property type="molecule type" value="Genomic_DNA"/>
</dbReference>
<dbReference type="InterPro" id="IPR011992">
    <property type="entry name" value="EF-hand-dom_pair"/>
</dbReference>
<feature type="compositionally biased region" description="Basic and acidic residues" evidence="8">
    <location>
        <begin position="2881"/>
        <end position="2891"/>
    </location>
</feature>
<dbReference type="Gene3D" id="3.90.70.10">
    <property type="entry name" value="Cysteine proteinases"/>
    <property type="match status" value="1"/>
</dbReference>
<sequence length="3276" mass="386027">MYPYEQQKVQIYDINTLFEEPISKEILIQYHEKYCNITAKDLDKWRTIGRTIYQITNHTERQTRVQMRNIIEFYTLLNENHLLYEDGKNRWREVYLADDKVFDFFMNSFFYDCAKYLIDEKIFHYEETTELSNKILLQSVYLFITTFDKTTVSVIEMLAYIFDHKKQYFQINNKISSTFHIQQLFGLREDIREWLQNLQVGQIVDAIKIDKQYVKHCWSRAEIVNIQDDHIFIRFLNSSKQFNRSVFRENFDIREKGSKCPDEEMEWRLQLKEGDLVDCCDTSHVFYNSTVLQVKEIEDEQGYTIKQVYVGYRVYDPNGQRKDDKGKFNGWSQQYDEWFDATHPRIQKYQSQAKKLYTKASTTNQDEHIDDFNDLVQVLEVENEVVYASPKKNQAVNLFQLAAINKFGKKGGFELILNKIEGQGEEWCSIDHLASLMHMFANVQMCLNRNFVYPYAKRIIPAVQKSILDSPPSNLRNFTKEKIDSVNMGLGSFMKRIYSIGQKIEMLEKFNLQTALQSFNSEFITTQLQGLKTIMELLSQLRSDRTAESLQSSELKDWIEENQIFQKLFNSQKYQLIQKAGDFFKFMLNEGMIKDQHLEILWNQTRRNDTELKLAIYKILSDNFYIQSFDKNIIDFFLKKIIDTEPDQIGIEDIDLVHSFTRFRSNKTSDFQDSVRLFYWKLIENSYELPLDLVEETIKSFCESFNIDNNKITIQTVLEKCIDHINKGTHSTLYVLKVIQKIVDQLYTTQGYMDAIIKKEAVNFLFTDKNIVHVLVNNIRQMKKDLLVKIQENLGADSVKQLTEQILDSFIPRNTYIEHIQSRIDFLNFIYMNLPNDIELTLEVISEVWDAVIVEGLIPREKDIIYKWFSELNTNNMNNMNQSSQQIKKEDLDIFFHTKLCNEEDLRLMTPEGLNCFKSIFCILNEKDGKMKKFPIVKMYNNNNILYNNHHYNSQSYYQQNDARTNPDFEYQMLDLPTNLKGIQSLWTLITLNQNQEVIAKALEFLNNLHTNFDQNVSESEENIKRRYYQQAYEYLQKQTQEGDSEKIKRCIMIMESILDESEKKGNGGLKSLMSLSKGELITLCFQTTYYNSDIPNNFSFKMYTNDSVMDLLYKVGLYIKCTYEEVALAVAEPRREIEAKENGKSIAELRLKNGEKLLVSQRKGSPVKEEELLINGEINPKAIRIFKKWFQQFQVDGRMKPLQVAQFINSCTNDNCQENDNRVVLCMENNDKGKKGYLTEENFIEFYSTACRNKQEIVRKNLATHGYRKDLKRYDEVTIESIDVTSMPRYILARDEKFFKMVFDLLDRKDVANATWRFISRLPISPVLYEKIVKLEGIRNEKNPNWETVLGGESMYKLLYNLHVIEYLMEEGEVVSIENKKVSSTSYNKIISDESEELKQFKMNWRSDFIKLGGFDHLFKRFNQLITKKDILNIDTFQKYILSFILKIFKNYIVAAFACDQSQIYKTVTRMSLTHVPLPALILSIREDIRNNRELTVRRKESEYRENLIEQELKRMETMDDQQHAKNQNEKKQNYEVKIEESEEFLQLLSSLQSQGLSNQILQKFDFMSFLNQLCKLCMDFITSNSELESEDRIIVEYSLLIVSAILTYDKTISDQFFDQDKSEFTQLLSSGLFYKGNQNIRKIFNHCFFMIALSHLSNSNSQPIQRLMHVLINNIPGLHNDNQNCTQYFELFCGLLDSLAYHQIDTSVSYDWLDFSSLLKQLVSSLKNHESTETRTHTRNDKILIGILNLCDRILSFKEELKVEVGSPEGSNLVKEIFHKCLFDLQDHHLIENEDIKKYDKLVVKCKGETSRIAAFRLLLTLCKNCPENMQVLMENGLQQLIEMLPQNTGYQLSYMRESKSDYGYVGIKNLGCICYMIAMIQQFFMTPTFRYAILMANDEEQENLVEAIYNKKKMITDDNILHQFQQMFSFLEMSDRVDYNPIEFCYSFKDYSGEPVNTVIQQDAQEFLNMIFDKLENGLKKTPFKNILENVYGGKQCSQVICSNCKQVSTTYQQFYNLSVEVKNFKSLTESLDKFIAGETIQDFRCEGCDKKVEVTIRNSLANLPNVLIVHLKRIIFDLESLQNIKVNTRLEFPENLDLEPYTKEGLEAREQGNKQNLKEKQNYEYKLAGVVVHTGTAEYGHYYSYIDFLRQKEHISQQMKESWLEFNDSRVRDFSIKNIENECFGGHNTDWDDSSFNFGWFRNRDNSKNAYILVYEKKVKDPVQLVFENTQQMEKVLQYVPISKYEIQKQEQQQNEQKESEQVKVLVDYFDFQPYVPDNFFKKVWMDNHQFMFERHIYNDSFYQFIKEITNSIDLPVLTDEDCPKGYYKDYDKYPQNMRQSFTKLLQTHAKIIMDLLSKSHGSQMIDEMINRLRILLKLCPDYCAQFFLNNFMKDFANKEGAIIKSQDPSVKNFLSKMYADCTQIIINFHDLKLTQSNDDLQEEKEQVEYEQMSEQQRKNQTLRMIKNSINYFLNTLLQYLQDFGQKNVFKNEQYFMFWEAFSQQGPEQMKYLIQADVCLLFLDYFMGDDSPLSKTKEYMSSRSITLRYTHVTKCIANIIDHAYTPIFDFNSSRNLKREITTKLESKSQNKEDEYTLSEEISLFIFNSQFWEKLISNETIEPSVLKQLIQKLAFNQQLITNLVSEAIVRGLYRLGLDEVKIYAQAVYHFLSLQDNFRKMRIEAVLGVPILVQNYLSPQQHNNQEDSLQVIAHYGTYALNCIDDQSLCMKTSLQIESTYSILEAIYVNRKNSDSISVQLLIVLLQLVIENEDIAEYVALAPAPSYVFAKYVDFIDHFIKEYHHNSLIQKYAIVPRVELAQNCLMLYPYFRQKIDAVYQRNNIKFTSPEDEKSKEESASNEEVLIKDNQNSNNQEGGEEEKNISNKTSKDSNQYNIVVKEIDRTEVNYSNSQQAVNASQDSQNINFNNNHLNQGIYPLYTIGKTRDVTVLREAQLPITDNFLNEETMEEYNQKLEQVKTEQEFNKLVEELNELKEECTHSFEYFNLYEREVNTFITDSQPTQTGNKSYDSTIVRDYFIITQNMSSTSPWNGFFKNKYASYYNQSQLSQIDQQEQNNIIEKHFKNANTVREIVAVNKTSNQIDIKLNFILHDPENPNQKQLPKFGKYIKVKAKSNEVIFSVQKLNLQEDWGNYDIQVEYSTFQFNDRCQLHLQFIDFSIQKTKQNIHSIQQSLQLNDTNSFLNFFGVLNSKQLLPVQNIENAPEQYDQEEEEEQEQEQEVENHNNDEVQDRGPRDQYQKINSGQESENESNCEEI</sequence>
<gene>
    <name evidence="10" type="ORF">TTHERM_00047040</name>
</gene>
<dbReference type="HOGENOM" id="CLU_224604_0_0_1"/>
<keyword evidence="11" id="KW-1185">Reference proteome</keyword>
<dbReference type="GeneID" id="7844989"/>
<dbReference type="PANTHER" id="PTHR24006:SF827">
    <property type="entry name" value="UBIQUITIN CARBOXYL-TERMINAL HYDROLASE 34"/>
    <property type="match status" value="1"/>
</dbReference>
<dbReference type="InterPro" id="IPR028889">
    <property type="entry name" value="USP"/>
</dbReference>
<comment type="catalytic activity">
    <reaction evidence="1">
        <text>Thiol-dependent hydrolysis of ester, thioester, amide, peptide and isopeptide bonds formed by the C-terminal Gly of ubiquitin (a 76-residue protein attached to proteins as an intracellular targeting signal).</text>
        <dbReference type="EC" id="3.4.19.12"/>
    </reaction>
</comment>
<dbReference type="GO" id="GO:0005829">
    <property type="term" value="C:cytosol"/>
    <property type="evidence" value="ECO:0007669"/>
    <property type="project" value="TreeGrafter"/>
</dbReference>
<proteinExistence type="inferred from homology"/>
<dbReference type="InterPro" id="IPR016024">
    <property type="entry name" value="ARM-type_fold"/>
</dbReference>
<dbReference type="FunFam" id="3.90.70.10:FF:000022">
    <property type="entry name" value="Ubiquitin carboxyl-terminal hydrolase 24"/>
    <property type="match status" value="1"/>
</dbReference>
<dbReference type="KEGG" id="tet:TTHERM_00047040"/>
<dbReference type="RefSeq" id="XP_001014699.2">
    <property type="nucleotide sequence ID" value="XM_001014699.2"/>
</dbReference>
<dbReference type="InterPro" id="IPR056850">
    <property type="entry name" value="ARM_UBP34_24_USP9X_Y"/>
</dbReference>
<dbReference type="OrthoDB" id="289932at2759"/>
<dbReference type="PROSITE" id="PS50235">
    <property type="entry name" value="USP_3"/>
    <property type="match status" value="1"/>
</dbReference>
<dbReference type="eggNOG" id="KOG1866">
    <property type="taxonomic scope" value="Eukaryota"/>
</dbReference>
<accession>Q23DI7</accession>
<keyword evidence="7" id="KW-0788">Thiol protease</keyword>
<dbReference type="SUPFAM" id="SSF54001">
    <property type="entry name" value="Cysteine proteinases"/>
    <property type="match status" value="1"/>
</dbReference>
<feature type="region of interest" description="Disordered" evidence="8">
    <location>
        <begin position="2849"/>
        <end position="2891"/>
    </location>
</feature>
<dbReference type="EC" id="3.4.19.12" evidence="3"/>
<dbReference type="InParanoid" id="Q23DI7"/>
<feature type="region of interest" description="Disordered" evidence="8">
    <location>
        <begin position="3225"/>
        <end position="3276"/>
    </location>
</feature>
<dbReference type="InterPro" id="IPR001394">
    <property type="entry name" value="Peptidase_C19_UCH"/>
</dbReference>
<evidence type="ECO:0000256" key="5">
    <source>
        <dbReference type="ARBA" id="ARBA00022786"/>
    </source>
</evidence>
<keyword evidence="5" id="KW-0833">Ubl conjugation pathway</keyword>
<evidence type="ECO:0000313" key="10">
    <source>
        <dbReference type="EMBL" id="EAR94410.2"/>
    </source>
</evidence>
<protein>
    <recommendedName>
        <fullName evidence="3">ubiquitinyl hydrolase 1</fullName>
        <ecNumber evidence="3">3.4.19.12</ecNumber>
    </recommendedName>
</protein>
<dbReference type="SUPFAM" id="SSF48371">
    <property type="entry name" value="ARM repeat"/>
    <property type="match status" value="1"/>
</dbReference>
<evidence type="ECO:0000313" key="11">
    <source>
        <dbReference type="Proteomes" id="UP000009168"/>
    </source>
</evidence>